<sequence length="303" mass="33218">MFAPPDASLPAGALAETRETDARHASGASGAALEAVVGPARKQTSKSFHISLANFDGPFDLLLQLISQHRMDVTEVALHTVTDEFISHLKALGNDWDLGQVTEFLVVAATLLDLKAARLLPDADVEDEADLALLEARDLLFARLMAYKAYKQVSLLFRELEATAQRRYPRAVTLEARYLGLLPEVNIGLDAAGFHDMASRVFAPKPPPEQVSLLHIHSSPVSVGEHTQIIRDMLVASGTLTFSELVEGCTETLEVIARFLGLLNLFREAVVLFDQPEPLGELKVRWTGEEYASAGITTREEYE</sequence>
<dbReference type="KEGG" id="nak:EH165_04885"/>
<reference evidence="3 4" key="2">
    <citation type="submission" date="2018-12" db="EMBL/GenBank/DDBJ databases">
        <title>Nakamurella antarcticus sp. nov., isolated from Antarctica South Shetland Islands soil.</title>
        <authorList>
            <person name="Peng F."/>
        </authorList>
    </citation>
    <scope>NUCLEOTIDE SEQUENCE [LARGE SCALE GENOMIC DNA]</scope>
    <source>
        <strain evidence="3 4">S14-144</strain>
    </source>
</reference>
<gene>
    <name evidence="3" type="ORF">EH165_04885</name>
</gene>
<organism evidence="3 4">
    <name type="scientific">Nakamurella antarctica</name>
    <dbReference type="NCBI Taxonomy" id="1902245"/>
    <lineage>
        <taxon>Bacteria</taxon>
        <taxon>Bacillati</taxon>
        <taxon>Actinomycetota</taxon>
        <taxon>Actinomycetes</taxon>
        <taxon>Nakamurellales</taxon>
        <taxon>Nakamurellaceae</taxon>
        <taxon>Nakamurella</taxon>
    </lineage>
</organism>
<dbReference type="AlphaFoldDB" id="A0A3G8ZQ91"/>
<evidence type="ECO:0000313" key="4">
    <source>
        <dbReference type="Proteomes" id="UP000268084"/>
    </source>
</evidence>
<dbReference type="Gene3D" id="6.10.250.2410">
    <property type="match status" value="1"/>
</dbReference>
<dbReference type="EMBL" id="CP034170">
    <property type="protein sequence ID" value="AZI59399.1"/>
    <property type="molecule type" value="Genomic_DNA"/>
</dbReference>
<dbReference type="PANTHER" id="PTHR33969:SF2">
    <property type="entry name" value="SEGREGATION AND CONDENSATION PROTEIN A"/>
    <property type="match status" value="1"/>
</dbReference>
<evidence type="ECO:0000256" key="1">
    <source>
        <dbReference type="ARBA" id="ARBA00022829"/>
    </source>
</evidence>
<dbReference type="Proteomes" id="UP000268084">
    <property type="component" value="Chromosome"/>
</dbReference>
<keyword evidence="1" id="KW-0159">Chromosome partition</keyword>
<name>A0A3G8ZQ91_9ACTN</name>
<dbReference type="GO" id="GO:0007059">
    <property type="term" value="P:chromosome segregation"/>
    <property type="evidence" value="ECO:0007669"/>
    <property type="project" value="UniProtKB-KW"/>
</dbReference>
<proteinExistence type="predicted"/>
<keyword evidence="4" id="KW-1185">Reference proteome</keyword>
<evidence type="ECO:0000256" key="2">
    <source>
        <dbReference type="ARBA" id="ARBA00044777"/>
    </source>
</evidence>
<protein>
    <recommendedName>
        <fullName evidence="2">Segregation and condensation protein A</fullName>
    </recommendedName>
</protein>
<dbReference type="OrthoDB" id="9811016at2"/>
<dbReference type="PANTHER" id="PTHR33969">
    <property type="entry name" value="SEGREGATION AND CONDENSATION PROTEIN A"/>
    <property type="match status" value="1"/>
</dbReference>
<dbReference type="Pfam" id="PF02616">
    <property type="entry name" value="SMC_ScpA"/>
    <property type="match status" value="1"/>
</dbReference>
<accession>A0A3G8ZQ91</accession>
<dbReference type="InterPro" id="IPR003768">
    <property type="entry name" value="ScpA"/>
</dbReference>
<reference evidence="3 4" key="1">
    <citation type="submission" date="2018-11" db="EMBL/GenBank/DDBJ databases">
        <authorList>
            <person name="Da X."/>
        </authorList>
    </citation>
    <scope>NUCLEOTIDE SEQUENCE [LARGE SCALE GENOMIC DNA]</scope>
    <source>
        <strain evidence="3 4">S14-144</strain>
    </source>
</reference>
<evidence type="ECO:0000313" key="3">
    <source>
        <dbReference type="EMBL" id="AZI59399.1"/>
    </source>
</evidence>